<comment type="caution">
    <text evidence="2">The sequence shown here is derived from an EMBL/GenBank/DDBJ whole genome shotgun (WGS) entry which is preliminary data.</text>
</comment>
<sequence length="173" mass="18990">MDDTYRIADLTALERIYGPPAKFTRKESDHIHSGFREFIERAPFMVLATCGLNGLAASAKGDVDGFVKVLDEKTLLIPDRGANGRNDSLRNIVVDPRTALIFFIPGEDEMVRVNGHAHLSTNPELLDRFAGEGKPARCVIVVRVNEALCQCSRAIQKSGLWESRAARDAVAAP</sequence>
<protein>
    <submittedName>
        <fullName evidence="2">Pyridoxamine 5'-phosphate oxidase family protein</fullName>
    </submittedName>
</protein>
<dbReference type="Pfam" id="PF01243">
    <property type="entry name" value="PNPOx_N"/>
    <property type="match status" value="1"/>
</dbReference>
<dbReference type="Gene3D" id="2.30.110.10">
    <property type="entry name" value="Electron Transport, Fmn-binding Protein, Chain A"/>
    <property type="match status" value="1"/>
</dbReference>
<dbReference type="InterPro" id="IPR024029">
    <property type="entry name" value="Pyridox_Oxase_FMN-dep"/>
</dbReference>
<dbReference type="RefSeq" id="WP_338434992.1">
    <property type="nucleotide sequence ID" value="NZ_JAUYVH010000001.1"/>
</dbReference>
<dbReference type="NCBIfam" id="TIGR04025">
    <property type="entry name" value="PPOX_FMN_DR2398"/>
    <property type="match status" value="1"/>
</dbReference>
<dbReference type="Proteomes" id="UP001225596">
    <property type="component" value="Unassembled WGS sequence"/>
</dbReference>
<gene>
    <name evidence="2" type="ORF">Q8A64_01915</name>
</gene>
<proteinExistence type="predicted"/>
<organism evidence="2 3">
    <name type="scientific">Keguizhuia sedimenti</name>
    <dbReference type="NCBI Taxonomy" id="3064264"/>
    <lineage>
        <taxon>Bacteria</taxon>
        <taxon>Pseudomonadati</taxon>
        <taxon>Pseudomonadota</taxon>
        <taxon>Betaproteobacteria</taxon>
        <taxon>Burkholderiales</taxon>
        <taxon>Oxalobacteraceae</taxon>
        <taxon>Keguizhuia</taxon>
    </lineage>
</organism>
<dbReference type="InterPro" id="IPR011576">
    <property type="entry name" value="Pyridox_Oxase_N"/>
</dbReference>
<keyword evidence="3" id="KW-1185">Reference proteome</keyword>
<dbReference type="SUPFAM" id="SSF50475">
    <property type="entry name" value="FMN-binding split barrel"/>
    <property type="match status" value="1"/>
</dbReference>
<dbReference type="EMBL" id="JAUYVH010000001">
    <property type="protein sequence ID" value="MDQ9169159.1"/>
    <property type="molecule type" value="Genomic_DNA"/>
</dbReference>
<accession>A0ABU1BLZ8</accession>
<feature type="domain" description="Pyridoxamine 5'-phosphate oxidase N-terminal" evidence="1">
    <location>
        <begin position="35"/>
        <end position="147"/>
    </location>
</feature>
<dbReference type="PANTHER" id="PTHR42815">
    <property type="entry name" value="FAD-BINDING, PUTATIVE (AFU_ORTHOLOGUE AFUA_6G07600)-RELATED"/>
    <property type="match status" value="1"/>
</dbReference>
<dbReference type="InterPro" id="IPR012349">
    <property type="entry name" value="Split_barrel_FMN-bd"/>
</dbReference>
<dbReference type="PANTHER" id="PTHR42815:SF2">
    <property type="entry name" value="FAD-BINDING, PUTATIVE (AFU_ORTHOLOGUE AFUA_6G07600)-RELATED"/>
    <property type="match status" value="1"/>
</dbReference>
<evidence type="ECO:0000313" key="3">
    <source>
        <dbReference type="Proteomes" id="UP001225596"/>
    </source>
</evidence>
<evidence type="ECO:0000259" key="1">
    <source>
        <dbReference type="Pfam" id="PF01243"/>
    </source>
</evidence>
<name>A0ABU1BLZ8_9BURK</name>
<reference evidence="2 3" key="1">
    <citation type="submission" date="2023-08" db="EMBL/GenBank/DDBJ databases">
        <title>Oxalobacteraceae gen .nov., isolated from river sludge outside the plant.</title>
        <authorList>
            <person name="Zhao S.Y."/>
        </authorList>
    </citation>
    <scope>NUCLEOTIDE SEQUENCE [LARGE SCALE GENOMIC DNA]</scope>
    <source>
        <strain evidence="2 3">R-40</strain>
    </source>
</reference>
<evidence type="ECO:0000313" key="2">
    <source>
        <dbReference type="EMBL" id="MDQ9169159.1"/>
    </source>
</evidence>